<proteinExistence type="predicted"/>
<reference evidence="3 4" key="1">
    <citation type="journal article" date="2021" name="Elife">
        <title>Chloroplast acquisition without the gene transfer in kleptoplastic sea slugs, Plakobranchus ocellatus.</title>
        <authorList>
            <person name="Maeda T."/>
            <person name="Takahashi S."/>
            <person name="Yoshida T."/>
            <person name="Shimamura S."/>
            <person name="Takaki Y."/>
            <person name="Nagai Y."/>
            <person name="Toyoda A."/>
            <person name="Suzuki Y."/>
            <person name="Arimoto A."/>
            <person name="Ishii H."/>
            <person name="Satoh N."/>
            <person name="Nishiyama T."/>
            <person name="Hasebe M."/>
            <person name="Maruyama T."/>
            <person name="Minagawa J."/>
            <person name="Obokata J."/>
            <person name="Shigenobu S."/>
        </authorList>
    </citation>
    <scope>NUCLEOTIDE SEQUENCE [LARGE SCALE GENOMIC DNA]</scope>
</reference>
<dbReference type="GO" id="GO:0005085">
    <property type="term" value="F:guanyl-nucleotide exchange factor activity"/>
    <property type="evidence" value="ECO:0007669"/>
    <property type="project" value="UniProtKB-KW"/>
</dbReference>
<dbReference type="GO" id="GO:0015031">
    <property type="term" value="P:protein transport"/>
    <property type="evidence" value="ECO:0007669"/>
    <property type="project" value="TreeGrafter"/>
</dbReference>
<organism evidence="3 4">
    <name type="scientific">Plakobranchus ocellatus</name>
    <dbReference type="NCBI Taxonomy" id="259542"/>
    <lineage>
        <taxon>Eukaryota</taxon>
        <taxon>Metazoa</taxon>
        <taxon>Spiralia</taxon>
        <taxon>Lophotrochozoa</taxon>
        <taxon>Mollusca</taxon>
        <taxon>Gastropoda</taxon>
        <taxon>Heterobranchia</taxon>
        <taxon>Euthyneura</taxon>
        <taxon>Panpulmonata</taxon>
        <taxon>Sacoglossa</taxon>
        <taxon>Placobranchoidea</taxon>
        <taxon>Plakobranchidae</taxon>
        <taxon>Plakobranchus</taxon>
    </lineage>
</organism>
<dbReference type="GO" id="GO:2000641">
    <property type="term" value="P:regulation of early endosome to late endosome transport"/>
    <property type="evidence" value="ECO:0007669"/>
    <property type="project" value="TreeGrafter"/>
</dbReference>
<keyword evidence="4" id="KW-1185">Reference proteome</keyword>
<protein>
    <submittedName>
        <fullName evidence="3">Family with sequence similarity 45, member a</fullName>
    </submittedName>
</protein>
<dbReference type="InterPro" id="IPR042431">
    <property type="entry name" value="FAM45"/>
</dbReference>
<evidence type="ECO:0000256" key="1">
    <source>
        <dbReference type="ARBA" id="ARBA00022658"/>
    </source>
</evidence>
<gene>
    <name evidence="3" type="ORF">PoB_003424900</name>
</gene>
<sequence>MSVLCDLTAAGIIERDKNNDVLWTWAYPAITPEQREFLISKSCLGTDNPLPVNFVYGQWKETWYYISVIDVDDGNTALPQLTQFAMVLLCKDFNPEKYSVLCKLFGGQYQQTGSAAAMLERYLSVLTRGTCNSDENGKFSVNDYGAKEAYAKSQIKGNTVLKLAKIEWEDSLTVPAPRPSSPAAGPSSLVSGPASSLAGSSSSLAGSSISAAGPSLSVAGPSSFVVGPSSSEAGP</sequence>
<dbReference type="PANTHER" id="PTHR28544:SF1">
    <property type="entry name" value="DENN DOMAIN-CONTAINING PROTEIN 10-RELATED"/>
    <property type="match status" value="1"/>
</dbReference>
<feature type="region of interest" description="Disordered" evidence="2">
    <location>
        <begin position="175"/>
        <end position="235"/>
    </location>
</feature>
<comment type="caution">
    <text evidence="3">The sequence shown here is derived from an EMBL/GenBank/DDBJ whole genome shotgun (WGS) entry which is preliminary data.</text>
</comment>
<dbReference type="PANTHER" id="PTHR28544">
    <property type="entry name" value="PROTEIN FAM45A-RELATED"/>
    <property type="match status" value="1"/>
</dbReference>
<dbReference type="EMBL" id="BLXT01003909">
    <property type="protein sequence ID" value="GFO07744.1"/>
    <property type="molecule type" value="Genomic_DNA"/>
</dbReference>
<evidence type="ECO:0000256" key="2">
    <source>
        <dbReference type="SAM" id="MobiDB-lite"/>
    </source>
</evidence>
<feature type="compositionally biased region" description="Low complexity" evidence="2">
    <location>
        <begin position="181"/>
        <end position="235"/>
    </location>
</feature>
<accession>A0AAV4AJ44</accession>
<dbReference type="AlphaFoldDB" id="A0AAV4AJ44"/>
<dbReference type="GO" id="GO:0005770">
    <property type="term" value="C:late endosome"/>
    <property type="evidence" value="ECO:0007669"/>
    <property type="project" value="TreeGrafter"/>
</dbReference>
<name>A0AAV4AJ44_9GAST</name>
<evidence type="ECO:0000313" key="3">
    <source>
        <dbReference type="EMBL" id="GFO07744.1"/>
    </source>
</evidence>
<keyword evidence="1" id="KW-0344">Guanine-nucleotide releasing factor</keyword>
<dbReference type="Proteomes" id="UP000735302">
    <property type="component" value="Unassembled WGS sequence"/>
</dbReference>
<evidence type="ECO:0000313" key="4">
    <source>
        <dbReference type="Proteomes" id="UP000735302"/>
    </source>
</evidence>
<dbReference type="GO" id="GO:0031267">
    <property type="term" value="F:small GTPase binding"/>
    <property type="evidence" value="ECO:0007669"/>
    <property type="project" value="TreeGrafter"/>
</dbReference>